<organism evidence="5 6">
    <name type="scientific">Paenibacillus rigui</name>
    <dbReference type="NCBI Taxonomy" id="554312"/>
    <lineage>
        <taxon>Bacteria</taxon>
        <taxon>Bacillati</taxon>
        <taxon>Bacillota</taxon>
        <taxon>Bacilli</taxon>
        <taxon>Bacillales</taxon>
        <taxon>Paenibacillaceae</taxon>
        <taxon>Paenibacillus</taxon>
    </lineage>
</organism>
<dbReference type="Gene3D" id="3.90.1510.10">
    <property type="entry name" value="Glycerate kinase, domain 2"/>
    <property type="match status" value="1"/>
</dbReference>
<dbReference type="NCBIfam" id="TIGR00045">
    <property type="entry name" value="glycerate kinase"/>
    <property type="match status" value="1"/>
</dbReference>
<dbReference type="AlphaFoldDB" id="A0A229UGW0"/>
<dbReference type="PANTHER" id="PTHR21599:SF0">
    <property type="entry name" value="GLYCERATE KINASE"/>
    <property type="match status" value="1"/>
</dbReference>
<dbReference type="OrthoDB" id="9774290at2"/>
<keyword evidence="6" id="KW-1185">Reference proteome</keyword>
<comment type="caution">
    <text evidence="5">The sequence shown here is derived from an EMBL/GenBank/DDBJ whole genome shotgun (WGS) entry which is preliminary data.</text>
</comment>
<dbReference type="SUPFAM" id="SSF110738">
    <property type="entry name" value="Glycerate kinase I"/>
    <property type="match status" value="1"/>
</dbReference>
<dbReference type="PIRSF" id="PIRSF006078">
    <property type="entry name" value="GlxK"/>
    <property type="match status" value="1"/>
</dbReference>
<dbReference type="Gene3D" id="3.40.50.10350">
    <property type="entry name" value="Glycerate kinase, domain 1"/>
    <property type="match status" value="1"/>
</dbReference>
<evidence type="ECO:0000256" key="2">
    <source>
        <dbReference type="ARBA" id="ARBA00022679"/>
    </source>
</evidence>
<dbReference type="GO" id="GO:0008887">
    <property type="term" value="F:glycerate kinase activity"/>
    <property type="evidence" value="ECO:0007669"/>
    <property type="project" value="UniProtKB-UniRule"/>
</dbReference>
<dbReference type="Proteomes" id="UP000215509">
    <property type="component" value="Unassembled WGS sequence"/>
</dbReference>
<keyword evidence="2 4" id="KW-0808">Transferase</keyword>
<comment type="similarity">
    <text evidence="1 4">Belongs to the glycerate kinase type-1 family.</text>
</comment>
<evidence type="ECO:0000256" key="1">
    <source>
        <dbReference type="ARBA" id="ARBA00006284"/>
    </source>
</evidence>
<dbReference type="RefSeq" id="WP_094018523.1">
    <property type="nucleotide sequence ID" value="NZ_NMQW01000060.1"/>
</dbReference>
<dbReference type="InterPro" id="IPR004381">
    <property type="entry name" value="Glycerate_kinase"/>
</dbReference>
<dbReference type="PANTHER" id="PTHR21599">
    <property type="entry name" value="GLYCERATE KINASE"/>
    <property type="match status" value="1"/>
</dbReference>
<proteinExistence type="inferred from homology"/>
<evidence type="ECO:0000256" key="3">
    <source>
        <dbReference type="ARBA" id="ARBA00022777"/>
    </source>
</evidence>
<evidence type="ECO:0000313" key="5">
    <source>
        <dbReference type="EMBL" id="OXM82633.1"/>
    </source>
</evidence>
<evidence type="ECO:0000256" key="4">
    <source>
        <dbReference type="PIRNR" id="PIRNR006078"/>
    </source>
</evidence>
<dbReference type="Pfam" id="PF02595">
    <property type="entry name" value="Gly_kinase"/>
    <property type="match status" value="1"/>
</dbReference>
<sequence>MRFVIAPDSFKGSLSSLEAGSIIQRAILQEIPDAETIVIPLADGGEGTVETLVTATDGRRVSIRLTGPLGDKVDTVYGVISGDTVALEVASICGLAMVPAPLRNPMHTTTRGVGELLCAALDQGYRKFIVGLGGSATNDGGLGLLQALGGRFTDPQGKEVGGGNGSSLLEIAGADLSSLDPRIRECDIQVACDVKNPLCGEQGATFIFGPQKGASPEQLTVLDPAMLRYALAIEAHLDQHGLHVTPGAGAAGGLGFAMLVLGAQLQPGAEVMSRAVQLREHLAQADWVITGEGRSDFQTLYGKLPIHVAGLAREAGVNALLLSGSLGQGHEQLYGAFTACFSIVHQPTTLEDCLDHAEAYLFDAAVNIARLLRTASR</sequence>
<dbReference type="EMBL" id="NMQW01000060">
    <property type="protein sequence ID" value="OXM82633.1"/>
    <property type="molecule type" value="Genomic_DNA"/>
</dbReference>
<keyword evidence="3 4" id="KW-0418">Kinase</keyword>
<accession>A0A229UGW0</accession>
<dbReference type="InterPro" id="IPR018193">
    <property type="entry name" value="Glyc_kinase_flavodox-like_fold"/>
</dbReference>
<protein>
    <submittedName>
        <fullName evidence="5">Glycerate kinase</fullName>
    </submittedName>
</protein>
<name>A0A229UGW0_9BACL</name>
<dbReference type="InterPro" id="IPR036129">
    <property type="entry name" value="Glycerate_kinase_sf"/>
</dbReference>
<gene>
    <name evidence="5" type="ORF">CF651_29885</name>
</gene>
<reference evidence="5 6" key="1">
    <citation type="submission" date="2017-07" db="EMBL/GenBank/DDBJ databases">
        <title>Genome sequencing and assembly of Paenibacillus rigui.</title>
        <authorList>
            <person name="Mayilraj S."/>
        </authorList>
    </citation>
    <scope>NUCLEOTIDE SEQUENCE [LARGE SCALE GENOMIC DNA]</scope>
    <source>
        <strain evidence="5 6">JCM 16352</strain>
    </source>
</reference>
<evidence type="ECO:0000313" key="6">
    <source>
        <dbReference type="Proteomes" id="UP000215509"/>
    </source>
</evidence>
<dbReference type="GO" id="GO:0031388">
    <property type="term" value="P:organic acid phosphorylation"/>
    <property type="evidence" value="ECO:0007669"/>
    <property type="project" value="UniProtKB-UniRule"/>
</dbReference>
<dbReference type="InterPro" id="IPR018197">
    <property type="entry name" value="Glycerate_kinase_RE-like"/>
</dbReference>